<dbReference type="EMBL" id="FMCR01000003">
    <property type="protein sequence ID" value="SCF11071.1"/>
    <property type="molecule type" value="Genomic_DNA"/>
</dbReference>
<evidence type="ECO:0000256" key="1">
    <source>
        <dbReference type="SAM" id="Phobius"/>
    </source>
</evidence>
<dbReference type="AlphaFoldDB" id="A0A1C4XSL2"/>
<proteinExistence type="predicted"/>
<organism evidence="2 3">
    <name type="scientific">Micromonospora saelicesensis</name>
    <dbReference type="NCBI Taxonomy" id="285676"/>
    <lineage>
        <taxon>Bacteria</taxon>
        <taxon>Bacillati</taxon>
        <taxon>Actinomycetota</taxon>
        <taxon>Actinomycetes</taxon>
        <taxon>Micromonosporales</taxon>
        <taxon>Micromonosporaceae</taxon>
        <taxon>Micromonospora</taxon>
    </lineage>
</organism>
<keyword evidence="1" id="KW-1133">Transmembrane helix</keyword>
<feature type="transmembrane region" description="Helical" evidence="1">
    <location>
        <begin position="21"/>
        <end position="40"/>
    </location>
</feature>
<gene>
    <name evidence="2" type="ORF">GA0070561_3647</name>
</gene>
<accession>A0A1C4XSL2</accession>
<evidence type="ECO:0000313" key="2">
    <source>
        <dbReference type="EMBL" id="SCF11071.1"/>
    </source>
</evidence>
<evidence type="ECO:0008006" key="4">
    <source>
        <dbReference type="Google" id="ProtNLM"/>
    </source>
</evidence>
<evidence type="ECO:0000313" key="3">
    <source>
        <dbReference type="Proteomes" id="UP000198864"/>
    </source>
</evidence>
<dbReference type="Proteomes" id="UP000198864">
    <property type="component" value="Unassembled WGS sequence"/>
</dbReference>
<name>A0A1C4XSL2_9ACTN</name>
<keyword evidence="1" id="KW-0812">Transmembrane</keyword>
<protein>
    <recommendedName>
        <fullName evidence="4">PH domain-containing protein</fullName>
    </recommendedName>
</protein>
<sequence>MVRYAQPQLAPDERILFTQRGYFPIGGTVFSAYGALLVLTTRRLLFAPARIWKIHNPAETWVRAKSMSLPDVRAAEPASGARLTISSRYGDTVSFCAILPTGPGFVWQVRDAVPYRDETVRQIRQAIRITGAGSGAADVGDGGAWR</sequence>
<keyword evidence="1" id="KW-0472">Membrane</keyword>
<dbReference type="STRING" id="285676.GA0070561_3647"/>
<reference evidence="2 3" key="1">
    <citation type="submission" date="2016-06" db="EMBL/GenBank/DDBJ databases">
        <authorList>
            <person name="Kjaerup R.B."/>
            <person name="Dalgaard T.S."/>
            <person name="Juul-Madsen H.R."/>
        </authorList>
    </citation>
    <scope>NUCLEOTIDE SEQUENCE [LARGE SCALE GENOMIC DNA]</scope>
    <source>
        <strain evidence="2 3">DSM 44871</strain>
    </source>
</reference>